<dbReference type="AlphaFoldDB" id="A0AAQ0RYB1"/>
<name>A0AAQ0RYB1_STAXY</name>
<feature type="transmembrane region" description="Helical" evidence="1">
    <location>
        <begin position="6"/>
        <end position="23"/>
    </location>
</feature>
<gene>
    <name evidence="2" type="ORF">BU104_03470</name>
</gene>
<sequence length="123" mass="14550">MKRKYILITLTILIILLLSIFLYKGFKHYQKIETFSAINTQLEKKGLSKDILTKQEDYDSKRGVYYYSIVYKKEKKITYITQLKNNPAPSNIIGFKNKKHAIYSYPVDNQGNEIQKNTKYKIN</sequence>
<comment type="caution">
    <text evidence="2">The sequence shown here is derived from an EMBL/GenBank/DDBJ whole genome shotgun (WGS) entry which is preliminary data.</text>
</comment>
<keyword evidence="1" id="KW-1133">Transmembrane helix</keyword>
<dbReference type="Pfam" id="PF11337">
    <property type="entry name" value="DUF3139"/>
    <property type="match status" value="1"/>
</dbReference>
<dbReference type="RefSeq" id="WP_107538968.1">
    <property type="nucleotide sequence ID" value="NZ_CP066721.1"/>
</dbReference>
<keyword evidence="1" id="KW-0812">Transmembrane</keyword>
<dbReference type="Proteomes" id="UP000285579">
    <property type="component" value="Unassembled WGS sequence"/>
</dbReference>
<reference evidence="2 3" key="1">
    <citation type="journal article" date="2016" name="Front. Microbiol.">
        <title>Comprehensive Phylogenetic Analysis of Bovine Non-aureus Staphylococci Species Based on Whole-Genome Sequencing.</title>
        <authorList>
            <person name="Naushad S."/>
            <person name="Barkema H.W."/>
            <person name="Luby C."/>
            <person name="Condas L.A."/>
            <person name="Nobrega D.B."/>
            <person name="Carson D.A."/>
            <person name="De Buck J."/>
        </authorList>
    </citation>
    <scope>NUCLEOTIDE SEQUENCE [LARGE SCALE GENOMIC DNA]</scope>
    <source>
        <strain evidence="2 3">SNUC 1349</strain>
    </source>
</reference>
<evidence type="ECO:0000256" key="1">
    <source>
        <dbReference type="SAM" id="Phobius"/>
    </source>
</evidence>
<proteinExistence type="predicted"/>
<keyword evidence="1" id="KW-0472">Membrane</keyword>
<evidence type="ECO:0000313" key="3">
    <source>
        <dbReference type="Proteomes" id="UP000285579"/>
    </source>
</evidence>
<dbReference type="EMBL" id="QXUI01000002">
    <property type="protein sequence ID" value="RIM93407.1"/>
    <property type="molecule type" value="Genomic_DNA"/>
</dbReference>
<organism evidence="2 3">
    <name type="scientific">Staphylococcus xylosus</name>
    <dbReference type="NCBI Taxonomy" id="1288"/>
    <lineage>
        <taxon>Bacteria</taxon>
        <taxon>Bacillati</taxon>
        <taxon>Bacillota</taxon>
        <taxon>Bacilli</taxon>
        <taxon>Bacillales</taxon>
        <taxon>Staphylococcaceae</taxon>
        <taxon>Staphylococcus</taxon>
    </lineage>
</organism>
<dbReference type="InterPro" id="IPR021486">
    <property type="entry name" value="DUF3139"/>
</dbReference>
<accession>A0AAQ0RYB1</accession>
<protein>
    <submittedName>
        <fullName evidence="2">DUF3139 domain-containing protein</fullName>
    </submittedName>
</protein>
<evidence type="ECO:0000313" key="2">
    <source>
        <dbReference type="EMBL" id="RIM93407.1"/>
    </source>
</evidence>